<proteinExistence type="predicted"/>
<dbReference type="PANTHER" id="PTHR43394">
    <property type="entry name" value="ATP-DEPENDENT PERMEASE MDL1, MITOCHONDRIAL"/>
    <property type="match status" value="1"/>
</dbReference>
<evidence type="ECO:0000256" key="9">
    <source>
        <dbReference type="SAM" id="Phobius"/>
    </source>
</evidence>
<sequence length="642" mass="71111">KLDKVSPLLLPVVINLHDNQAAVLLSIEGEKATLYSAEAGGKVSVSLEELQDKYAGNLFLISKEHDFDERSPELLQLRSRHWFWGTLVRSWRIYRDVLLASFMVNVFALATPLFIMNVYDRVVPNKAIETLWVLSTGLIVIYLFDFVIKMLRAYFVDIAGKKSDLLLSSTIFEKVMGMRMADRPRSVGGFANNLRDFDTIRDFIASATITTLIDIPFVILFIFVIYYFAGSLVYIPLISVVLVILYSFIIQPFLRGSVDKTMRATSQKHANLIEGLNSLETVKTLGLQGSMQRKWESITGYIAEWNIKSRLIANSSTIFSQLVQQGTTIAIVIAGVYLISDGTLSLGGLIAAVMIANRITGPMTQASSIFTKYYHAKAALRTLNEIMQQDDERKAGTKYIHPKHFAGKLSFNKVNFAYPGEQKRVLSDLSFEINPGDHLAILGPVGSGKTSILKLLLKLYDADSGEIRIDDLDINQIDPVELRKNISYVNQSPILFYGTLRENIICSKPLATDQEILSVAKMSGLSGFVKNHPLGFDMNVGEGGERLSNGQRQSVAIARALLSDSRFVLLDEPTSAIDNAIEGVLKESLSSFTKGKTLILVTHRKSLLDLVEKILIISNGNLVNFGPKEQILKAGQDGGADA</sequence>
<dbReference type="InterPro" id="IPR003593">
    <property type="entry name" value="AAA+_ATPase"/>
</dbReference>
<dbReference type="PANTHER" id="PTHR43394:SF1">
    <property type="entry name" value="ATP-BINDING CASSETTE SUB-FAMILY B MEMBER 10, MITOCHONDRIAL"/>
    <property type="match status" value="1"/>
</dbReference>
<keyword evidence="6" id="KW-0067">ATP-binding</keyword>
<dbReference type="NCBIfam" id="TIGR03375">
    <property type="entry name" value="type_I_sec_LssB"/>
    <property type="match status" value="1"/>
</dbReference>
<evidence type="ECO:0000256" key="2">
    <source>
        <dbReference type="ARBA" id="ARBA00022448"/>
    </source>
</evidence>
<dbReference type="AlphaFoldDB" id="A0A381WBR9"/>
<evidence type="ECO:0000313" key="12">
    <source>
        <dbReference type="EMBL" id="SVA49751.1"/>
    </source>
</evidence>
<dbReference type="GO" id="GO:0015421">
    <property type="term" value="F:ABC-type oligopeptide transporter activity"/>
    <property type="evidence" value="ECO:0007669"/>
    <property type="project" value="TreeGrafter"/>
</dbReference>
<dbReference type="Gene3D" id="3.40.50.300">
    <property type="entry name" value="P-loop containing nucleotide triphosphate hydrolases"/>
    <property type="match status" value="1"/>
</dbReference>
<dbReference type="PROSITE" id="PS50893">
    <property type="entry name" value="ABC_TRANSPORTER_2"/>
    <property type="match status" value="1"/>
</dbReference>
<evidence type="ECO:0000256" key="1">
    <source>
        <dbReference type="ARBA" id="ARBA00004651"/>
    </source>
</evidence>
<dbReference type="FunFam" id="3.40.50.300:FF:000299">
    <property type="entry name" value="ABC transporter ATP-binding protein/permease"/>
    <property type="match status" value="1"/>
</dbReference>
<reference evidence="12" key="1">
    <citation type="submission" date="2018-05" db="EMBL/GenBank/DDBJ databases">
        <authorList>
            <person name="Lanie J.A."/>
            <person name="Ng W.-L."/>
            <person name="Kazmierczak K.M."/>
            <person name="Andrzejewski T.M."/>
            <person name="Davidsen T.M."/>
            <person name="Wayne K.J."/>
            <person name="Tettelin H."/>
            <person name="Glass J.I."/>
            <person name="Rusch D."/>
            <person name="Podicherti R."/>
            <person name="Tsui H.-C.T."/>
            <person name="Winkler M.E."/>
        </authorList>
    </citation>
    <scope>NUCLEOTIDE SEQUENCE</scope>
</reference>
<evidence type="ECO:0000259" key="10">
    <source>
        <dbReference type="PROSITE" id="PS50893"/>
    </source>
</evidence>
<organism evidence="12">
    <name type="scientific">marine metagenome</name>
    <dbReference type="NCBI Taxonomy" id="408172"/>
    <lineage>
        <taxon>unclassified sequences</taxon>
        <taxon>metagenomes</taxon>
        <taxon>ecological metagenomes</taxon>
    </lineage>
</organism>
<evidence type="ECO:0000259" key="11">
    <source>
        <dbReference type="PROSITE" id="PS50929"/>
    </source>
</evidence>
<gene>
    <name evidence="12" type="ORF">METZ01_LOCUS102605</name>
</gene>
<dbReference type="GO" id="GO:0005886">
    <property type="term" value="C:plasma membrane"/>
    <property type="evidence" value="ECO:0007669"/>
    <property type="project" value="UniProtKB-SubCell"/>
</dbReference>
<accession>A0A381WBR9</accession>
<dbReference type="EMBL" id="UINC01011253">
    <property type="protein sequence ID" value="SVA49751.1"/>
    <property type="molecule type" value="Genomic_DNA"/>
</dbReference>
<evidence type="ECO:0008006" key="13">
    <source>
        <dbReference type="Google" id="ProtNLM"/>
    </source>
</evidence>
<dbReference type="SUPFAM" id="SSF90123">
    <property type="entry name" value="ABC transporter transmembrane region"/>
    <property type="match status" value="1"/>
</dbReference>
<dbReference type="Gene3D" id="3.90.70.10">
    <property type="entry name" value="Cysteine proteinases"/>
    <property type="match status" value="1"/>
</dbReference>
<keyword evidence="3" id="KW-1003">Cell membrane</keyword>
<feature type="domain" description="ABC transporter" evidence="10">
    <location>
        <begin position="409"/>
        <end position="642"/>
    </location>
</feature>
<keyword evidence="8 9" id="KW-0472">Membrane</keyword>
<dbReference type="InterPro" id="IPR039421">
    <property type="entry name" value="Type_1_exporter"/>
</dbReference>
<keyword evidence="2" id="KW-0813">Transport</keyword>
<dbReference type="PROSITE" id="PS50929">
    <property type="entry name" value="ABC_TM1F"/>
    <property type="match status" value="1"/>
</dbReference>
<name>A0A381WBR9_9ZZZZ</name>
<keyword evidence="5" id="KW-0547">Nucleotide-binding</keyword>
<feature type="domain" description="ABC transmembrane type-1" evidence="11">
    <location>
        <begin position="97"/>
        <end position="375"/>
    </location>
</feature>
<dbReference type="SMART" id="SM00382">
    <property type="entry name" value="AAA"/>
    <property type="match status" value="1"/>
</dbReference>
<evidence type="ECO:0000256" key="4">
    <source>
        <dbReference type="ARBA" id="ARBA00022692"/>
    </source>
</evidence>
<feature type="transmembrane region" description="Helical" evidence="9">
    <location>
        <begin position="131"/>
        <end position="148"/>
    </location>
</feature>
<dbReference type="GO" id="GO:0016887">
    <property type="term" value="F:ATP hydrolysis activity"/>
    <property type="evidence" value="ECO:0007669"/>
    <property type="project" value="InterPro"/>
</dbReference>
<dbReference type="Gene3D" id="1.20.1560.10">
    <property type="entry name" value="ABC transporter type 1, transmembrane domain"/>
    <property type="match status" value="1"/>
</dbReference>
<feature type="transmembrane region" description="Helical" evidence="9">
    <location>
        <begin position="234"/>
        <end position="254"/>
    </location>
</feature>
<evidence type="ECO:0000256" key="6">
    <source>
        <dbReference type="ARBA" id="ARBA00022840"/>
    </source>
</evidence>
<evidence type="ECO:0000256" key="5">
    <source>
        <dbReference type="ARBA" id="ARBA00022741"/>
    </source>
</evidence>
<dbReference type="InterPro" id="IPR017750">
    <property type="entry name" value="ATPase_T1SS"/>
</dbReference>
<feature type="transmembrane region" description="Helical" evidence="9">
    <location>
        <begin position="329"/>
        <end position="355"/>
    </location>
</feature>
<evidence type="ECO:0000256" key="3">
    <source>
        <dbReference type="ARBA" id="ARBA00022475"/>
    </source>
</evidence>
<dbReference type="Pfam" id="PF00005">
    <property type="entry name" value="ABC_tran"/>
    <property type="match status" value="1"/>
</dbReference>
<feature type="transmembrane region" description="Helical" evidence="9">
    <location>
        <begin position="97"/>
        <end position="119"/>
    </location>
</feature>
<dbReference type="InterPro" id="IPR003439">
    <property type="entry name" value="ABC_transporter-like_ATP-bd"/>
</dbReference>
<keyword evidence="7 9" id="KW-1133">Transmembrane helix</keyword>
<keyword evidence="4 9" id="KW-0812">Transmembrane</keyword>
<feature type="transmembrane region" description="Helical" evidence="9">
    <location>
        <begin position="203"/>
        <end position="228"/>
    </location>
</feature>
<feature type="non-terminal residue" evidence="12">
    <location>
        <position position="1"/>
    </location>
</feature>
<dbReference type="SUPFAM" id="SSF52540">
    <property type="entry name" value="P-loop containing nucleoside triphosphate hydrolases"/>
    <property type="match status" value="1"/>
</dbReference>
<dbReference type="InterPro" id="IPR036640">
    <property type="entry name" value="ABC1_TM_sf"/>
</dbReference>
<dbReference type="GO" id="GO:0005524">
    <property type="term" value="F:ATP binding"/>
    <property type="evidence" value="ECO:0007669"/>
    <property type="project" value="UniProtKB-KW"/>
</dbReference>
<evidence type="ECO:0000256" key="8">
    <source>
        <dbReference type="ARBA" id="ARBA00023136"/>
    </source>
</evidence>
<evidence type="ECO:0000256" key="7">
    <source>
        <dbReference type="ARBA" id="ARBA00022989"/>
    </source>
</evidence>
<dbReference type="InterPro" id="IPR011527">
    <property type="entry name" value="ABC1_TM_dom"/>
</dbReference>
<dbReference type="CDD" id="cd18587">
    <property type="entry name" value="ABC_6TM_LapB_like"/>
    <property type="match status" value="1"/>
</dbReference>
<protein>
    <recommendedName>
        <fullName evidence="13">Type I secretion system permease/ATPase</fullName>
    </recommendedName>
</protein>
<dbReference type="Pfam" id="PF00664">
    <property type="entry name" value="ABC_membrane"/>
    <property type="match status" value="1"/>
</dbReference>
<dbReference type="InterPro" id="IPR027417">
    <property type="entry name" value="P-loop_NTPase"/>
</dbReference>
<comment type="subcellular location">
    <subcellularLocation>
        <location evidence="1">Cell membrane</location>
        <topology evidence="1">Multi-pass membrane protein</topology>
    </subcellularLocation>
</comment>